<dbReference type="SUPFAM" id="SSF82093">
    <property type="entry name" value="Heme chaperone CcmE"/>
    <property type="match status" value="1"/>
</dbReference>
<evidence type="ECO:0000256" key="2">
    <source>
        <dbReference type="ARBA" id="ARBA00022617"/>
    </source>
</evidence>
<evidence type="ECO:0000256" key="5">
    <source>
        <dbReference type="ARBA" id="ARBA00022748"/>
    </source>
</evidence>
<keyword evidence="5 10" id="KW-0201">Cytochrome c-type biogenesis</keyword>
<reference evidence="12" key="2">
    <citation type="submission" date="2021-01" db="EMBL/GenBank/DDBJ databases">
        <authorList>
            <person name="Mieszkin S."/>
            <person name="Pouder E."/>
            <person name="Alain K."/>
        </authorList>
    </citation>
    <scope>NUCLEOTIDE SEQUENCE</scope>
    <source>
        <strain evidence="12">HW T2.11</strain>
    </source>
</reference>
<evidence type="ECO:0000256" key="4">
    <source>
        <dbReference type="ARBA" id="ARBA00022723"/>
    </source>
</evidence>
<dbReference type="NCBIfam" id="NF009731">
    <property type="entry name" value="PRK13254.1-5"/>
    <property type="match status" value="1"/>
</dbReference>
<name>A0A963YNG3_9PROT</name>
<keyword evidence="13" id="KW-1185">Reference proteome</keyword>
<protein>
    <recommendedName>
        <fullName evidence="10">Cytochrome c-type biogenesis protein CcmE</fullName>
    </recommendedName>
    <alternativeName>
        <fullName evidence="10">Cytochrome c maturation protein E</fullName>
    </alternativeName>
    <alternativeName>
        <fullName evidence="10">Heme chaperone CcmE</fullName>
    </alternativeName>
</protein>
<reference evidence="12" key="1">
    <citation type="journal article" date="2021" name="Microorganisms">
        <title>Acidisoma silvae sp. nov. and Acidisomacellulosilytica sp. nov., Two Acidophilic Bacteria Isolated from Decaying Wood, Hydrolyzing Cellulose and Producing Poly-3-hydroxybutyrate.</title>
        <authorList>
            <person name="Mieszkin S."/>
            <person name="Pouder E."/>
            <person name="Uroz S."/>
            <person name="Simon-Colin C."/>
            <person name="Alain K."/>
        </authorList>
    </citation>
    <scope>NUCLEOTIDE SEQUENCE</scope>
    <source>
        <strain evidence="12">HW T2.11</strain>
    </source>
</reference>
<dbReference type="InterPro" id="IPR012340">
    <property type="entry name" value="NA-bd_OB-fold"/>
</dbReference>
<feature type="topological domain" description="Extracellular" evidence="10">
    <location>
        <begin position="29"/>
        <end position="172"/>
    </location>
</feature>
<keyword evidence="7 10" id="KW-1133">Transmembrane helix</keyword>
<sequence>MTRKRRRLWLVGICLIAFGSATALTLSAFSGDIVYFMLPGTVLAKHPAPGRVFRLGGLVAQNTLHDRTIDGQPGVVFGVTDGAGHVVSAEFAGPLPDLFREGQGIVAVGSMTAGGIFHATEVLAKHSASYMPPDVEAALKKDGLWNPATGKPPPAAAFNGLGQILAAKATSD</sequence>
<dbReference type="GO" id="GO:0017003">
    <property type="term" value="P:protein-heme linkage"/>
    <property type="evidence" value="ECO:0007669"/>
    <property type="project" value="UniProtKB-UniRule"/>
</dbReference>
<dbReference type="EMBL" id="JAESVB010000001">
    <property type="protein sequence ID" value="MCB8873908.1"/>
    <property type="molecule type" value="Genomic_DNA"/>
</dbReference>
<evidence type="ECO:0000256" key="7">
    <source>
        <dbReference type="ARBA" id="ARBA00022989"/>
    </source>
</evidence>
<feature type="binding site" description="axial binding residue" evidence="10 11">
    <location>
        <position position="130"/>
    </location>
    <ligand>
        <name>heme</name>
        <dbReference type="ChEBI" id="CHEBI:30413"/>
    </ligand>
    <ligandPart>
        <name>Fe</name>
        <dbReference type="ChEBI" id="CHEBI:18248"/>
    </ligandPart>
</feature>
<organism evidence="12 13">
    <name type="scientific">Acidisoma silvae</name>
    <dbReference type="NCBI Taxonomy" id="2802396"/>
    <lineage>
        <taxon>Bacteria</taxon>
        <taxon>Pseudomonadati</taxon>
        <taxon>Pseudomonadota</taxon>
        <taxon>Alphaproteobacteria</taxon>
        <taxon>Acetobacterales</taxon>
        <taxon>Acidocellaceae</taxon>
        <taxon>Acidisoma</taxon>
    </lineage>
</organism>
<dbReference type="HAMAP" id="MF_01959">
    <property type="entry name" value="CcmE"/>
    <property type="match status" value="1"/>
</dbReference>
<evidence type="ECO:0000256" key="11">
    <source>
        <dbReference type="PIRSR" id="PIRSR604329-50"/>
    </source>
</evidence>
<evidence type="ECO:0000256" key="3">
    <source>
        <dbReference type="ARBA" id="ARBA00022692"/>
    </source>
</evidence>
<comment type="function">
    <text evidence="10">Heme chaperone required for the biogenesis of c-type cytochromes. Transiently binds heme delivered by CcmC and transfers the heme to apo-cytochromes in a process facilitated by CcmF and CcmH.</text>
</comment>
<comment type="subcellular location">
    <subcellularLocation>
        <location evidence="10">Cell membrane</location>
        <topology evidence="10">Single-pass type II membrane protein</topology>
    </subcellularLocation>
    <subcellularLocation>
        <location evidence="1">Membrane</location>
    </subcellularLocation>
</comment>
<gene>
    <name evidence="10 12" type="primary">ccmE</name>
    <name evidence="10" type="synonym">cycJ</name>
    <name evidence="12" type="ORF">ASILVAE211_01845</name>
</gene>
<evidence type="ECO:0000256" key="9">
    <source>
        <dbReference type="ARBA" id="ARBA00023136"/>
    </source>
</evidence>
<evidence type="ECO:0000256" key="6">
    <source>
        <dbReference type="ARBA" id="ARBA00022968"/>
    </source>
</evidence>
<evidence type="ECO:0000256" key="10">
    <source>
        <dbReference type="HAMAP-Rule" id="MF_01959"/>
    </source>
</evidence>
<feature type="binding site" description="covalent" evidence="10 11">
    <location>
        <position position="126"/>
    </location>
    <ligand>
        <name>heme</name>
        <dbReference type="ChEBI" id="CHEBI:30413"/>
    </ligand>
</feature>
<keyword evidence="10" id="KW-1003">Cell membrane</keyword>
<evidence type="ECO:0000313" key="12">
    <source>
        <dbReference type="EMBL" id="MCB8873908.1"/>
    </source>
</evidence>
<keyword evidence="3 10" id="KW-0812">Transmembrane</keyword>
<dbReference type="RefSeq" id="WP_227320114.1">
    <property type="nucleotide sequence ID" value="NZ_JAESVB010000001.1"/>
</dbReference>
<dbReference type="AlphaFoldDB" id="A0A963YNG3"/>
<accession>A0A963YNG3</accession>
<dbReference type="Gene3D" id="2.40.50.140">
    <property type="entry name" value="Nucleic acid-binding proteins"/>
    <property type="match status" value="1"/>
</dbReference>
<dbReference type="PANTHER" id="PTHR34128:SF2">
    <property type="entry name" value="CYTOCHROME C-TYPE BIOGENESIS PROTEIN CCME HOMOLOG, MITOCHONDRIAL"/>
    <property type="match status" value="1"/>
</dbReference>
<dbReference type="PANTHER" id="PTHR34128">
    <property type="entry name" value="CYTOCHROME C-TYPE BIOGENESIS PROTEIN CCME HOMOLOG, MITOCHONDRIAL"/>
    <property type="match status" value="1"/>
</dbReference>
<keyword evidence="6 10" id="KW-0735">Signal-anchor</keyword>
<keyword evidence="9 10" id="KW-0472">Membrane</keyword>
<evidence type="ECO:0000313" key="13">
    <source>
        <dbReference type="Proteomes" id="UP000708298"/>
    </source>
</evidence>
<comment type="similarity">
    <text evidence="10">Belongs to the CcmE/CycJ family.</text>
</comment>
<dbReference type="InterPro" id="IPR004329">
    <property type="entry name" value="CcmE"/>
</dbReference>
<dbReference type="GO" id="GO:0046872">
    <property type="term" value="F:metal ion binding"/>
    <property type="evidence" value="ECO:0007669"/>
    <property type="project" value="UniProtKB-KW"/>
</dbReference>
<dbReference type="GO" id="GO:0017004">
    <property type="term" value="P:cytochrome complex assembly"/>
    <property type="evidence" value="ECO:0007669"/>
    <property type="project" value="UniProtKB-KW"/>
</dbReference>
<keyword evidence="8 10" id="KW-0408">Iron</keyword>
<proteinExistence type="inferred from homology"/>
<feature type="topological domain" description="Cytoplasmic" evidence="10">
    <location>
        <begin position="1"/>
        <end position="7"/>
    </location>
</feature>
<dbReference type="GO" id="GO:0020037">
    <property type="term" value="F:heme binding"/>
    <property type="evidence" value="ECO:0007669"/>
    <property type="project" value="InterPro"/>
</dbReference>
<comment type="caution">
    <text evidence="12">The sequence shown here is derived from an EMBL/GenBank/DDBJ whole genome shotgun (WGS) entry which is preliminary data.</text>
</comment>
<dbReference type="InterPro" id="IPR036127">
    <property type="entry name" value="CcmE-like_sf"/>
</dbReference>
<evidence type="ECO:0000256" key="8">
    <source>
        <dbReference type="ARBA" id="ARBA00023004"/>
    </source>
</evidence>
<keyword evidence="4 10" id="KW-0479">Metal-binding</keyword>
<dbReference type="Proteomes" id="UP000708298">
    <property type="component" value="Unassembled WGS sequence"/>
</dbReference>
<keyword evidence="2 10" id="KW-0349">Heme</keyword>
<dbReference type="Pfam" id="PF03100">
    <property type="entry name" value="CcmE"/>
    <property type="match status" value="1"/>
</dbReference>
<dbReference type="GO" id="GO:0005886">
    <property type="term" value="C:plasma membrane"/>
    <property type="evidence" value="ECO:0007669"/>
    <property type="project" value="UniProtKB-SubCell"/>
</dbReference>
<evidence type="ECO:0000256" key="1">
    <source>
        <dbReference type="ARBA" id="ARBA00004370"/>
    </source>
</evidence>